<evidence type="ECO:0000256" key="2">
    <source>
        <dbReference type="ARBA" id="ARBA00005042"/>
    </source>
</evidence>
<comment type="caution">
    <text evidence="13">The sequence shown here is derived from an EMBL/GenBank/DDBJ whole genome shotgun (WGS) entry which is preliminary data.</text>
</comment>
<reference evidence="13" key="1">
    <citation type="submission" date="2021-02" db="EMBL/GenBank/DDBJ databases">
        <authorList>
            <person name="Nowell W R."/>
        </authorList>
    </citation>
    <scope>NUCLEOTIDE SEQUENCE</scope>
</reference>
<dbReference type="EC" id="2.7.8.5" evidence="11"/>
<evidence type="ECO:0000256" key="10">
    <source>
        <dbReference type="ARBA" id="ARBA00048586"/>
    </source>
</evidence>
<dbReference type="PROSITE" id="PS50035">
    <property type="entry name" value="PLD"/>
    <property type="match status" value="1"/>
</dbReference>
<comment type="catalytic activity">
    <reaction evidence="10 11">
        <text>a CDP-1,2-diacyl-sn-glycerol + sn-glycerol 3-phosphate = a 1,2-diacyl-sn-glycero-3-phospho-(1'-sn-glycero-3'-phosphate) + CMP + H(+)</text>
        <dbReference type="Rhea" id="RHEA:12593"/>
        <dbReference type="ChEBI" id="CHEBI:15378"/>
        <dbReference type="ChEBI" id="CHEBI:57597"/>
        <dbReference type="ChEBI" id="CHEBI:58332"/>
        <dbReference type="ChEBI" id="CHEBI:60110"/>
        <dbReference type="ChEBI" id="CHEBI:60377"/>
        <dbReference type="EC" id="2.7.8.5"/>
    </reaction>
</comment>
<evidence type="ECO:0000259" key="12">
    <source>
        <dbReference type="PROSITE" id="PS50035"/>
    </source>
</evidence>
<comment type="pathway">
    <text evidence="2 11">Phospholipid metabolism; phosphatidylglycerol biosynthesis; phosphatidylglycerol from CDP-diacylglycerol: step 1/2.</text>
</comment>
<dbReference type="Pfam" id="PF00614">
    <property type="entry name" value="PLDc"/>
    <property type="match status" value="1"/>
</dbReference>
<name>A0A814U2R5_9BILA</name>
<keyword evidence="5 11" id="KW-0808">Transferase</keyword>
<comment type="subcellular location">
    <subcellularLocation>
        <location evidence="11">Mitochondrion</location>
    </subcellularLocation>
</comment>
<evidence type="ECO:0000256" key="6">
    <source>
        <dbReference type="ARBA" id="ARBA00022737"/>
    </source>
</evidence>
<dbReference type="SUPFAM" id="SSF56024">
    <property type="entry name" value="Phospholipase D/nuclease"/>
    <property type="match status" value="1"/>
</dbReference>
<dbReference type="EMBL" id="CAJOBC010007421">
    <property type="protein sequence ID" value="CAF3931762.1"/>
    <property type="molecule type" value="Genomic_DNA"/>
</dbReference>
<feature type="domain" description="PLD phosphodiesterase" evidence="12">
    <location>
        <begin position="157"/>
        <end position="183"/>
    </location>
</feature>
<dbReference type="EMBL" id="CAJNOQ010007422">
    <property type="protein sequence ID" value="CAF1168133.1"/>
    <property type="molecule type" value="Genomic_DNA"/>
</dbReference>
<evidence type="ECO:0000313" key="15">
    <source>
        <dbReference type="Proteomes" id="UP000663829"/>
    </source>
</evidence>
<evidence type="ECO:0000256" key="1">
    <source>
        <dbReference type="ARBA" id="ARBA00003537"/>
    </source>
</evidence>
<keyword evidence="11" id="KW-0496">Mitochondrion</keyword>
<accession>A0A814U2R5</accession>
<keyword evidence="15" id="KW-1185">Reference proteome</keyword>
<evidence type="ECO:0000256" key="8">
    <source>
        <dbReference type="ARBA" id="ARBA00023209"/>
    </source>
</evidence>
<proteinExistence type="inferred from homology"/>
<keyword evidence="8 11" id="KW-0594">Phospholipid biosynthesis</keyword>
<dbReference type="CDD" id="cd09135">
    <property type="entry name" value="PLDc_PGS1_euk_1"/>
    <property type="match status" value="1"/>
</dbReference>
<gene>
    <name evidence="13" type="ORF">GPM918_LOCUS22035</name>
    <name evidence="14" type="ORF">SRO942_LOCUS22031</name>
</gene>
<evidence type="ECO:0000256" key="9">
    <source>
        <dbReference type="ARBA" id="ARBA00023264"/>
    </source>
</evidence>
<evidence type="ECO:0000256" key="5">
    <source>
        <dbReference type="ARBA" id="ARBA00022679"/>
    </source>
</evidence>
<comment type="similarity">
    <text evidence="3 11">Belongs to the CDP-alcohol phosphatidyltransferase class-II family.</text>
</comment>
<dbReference type="OrthoDB" id="10250191at2759"/>
<dbReference type="PANTHER" id="PTHR12586">
    <property type="entry name" value="CDP-DIACYLGLYCEROL--SERINE O-PHOSPHATIDYLTRANSFERASE"/>
    <property type="match status" value="1"/>
</dbReference>
<dbReference type="Gene3D" id="3.30.870.10">
    <property type="entry name" value="Endonuclease Chain A"/>
    <property type="match status" value="2"/>
</dbReference>
<dbReference type="Proteomes" id="UP000663829">
    <property type="component" value="Unassembled WGS sequence"/>
</dbReference>
<dbReference type="GO" id="GO:0005739">
    <property type="term" value="C:mitochondrion"/>
    <property type="evidence" value="ECO:0007669"/>
    <property type="project" value="UniProtKB-SubCell"/>
</dbReference>
<evidence type="ECO:0000256" key="4">
    <source>
        <dbReference type="ARBA" id="ARBA00022516"/>
    </source>
</evidence>
<evidence type="ECO:0000313" key="13">
    <source>
        <dbReference type="EMBL" id="CAF1168133.1"/>
    </source>
</evidence>
<keyword evidence="7 11" id="KW-0443">Lipid metabolism</keyword>
<dbReference type="GO" id="GO:0008444">
    <property type="term" value="F:CDP-diacylglycerol-glycerol-3-phosphate 3-phosphatidyltransferase activity"/>
    <property type="evidence" value="ECO:0007669"/>
    <property type="project" value="UniProtKB-EC"/>
</dbReference>
<sequence length="494" mass="58309">MPSEDSLSIDQHNQDENCLSKFHWIGSYGPCFQVPVSNFEVLYEPSEFFNEMKTMFSNAKQRIYISSLYLGTDPYEHELIDSIRTALEKNSKTFKVFVLLDRLRGLRIDNMATQKNSKTMFLPLLQQYSDQIKFFLFHTPLLRGILKKLMPNRINESWGVQHMKIYMADNDMIISGANLNKTYFVNRQDRYLKLKNCSEICDFFVNIIESIAKYSYEVKPDSTIIYNEKFHPYKGDYNRYTEEVHQTISLLMDKYCSRHMIPSTLATDKALVVPLIQMGPFNIQYDRDFNIKLYSTLTMNSHLFLATSYFNMTEEYENALINNKKQEKYVKLLTASPQANGFYGSKGVSQWVPTGYTECEREFVERAEKAETNTDNKLIQMYEYYRKDWTYHAKGLWLYETSLKNKNDRVDKNNFLPSLICIGSPNFGARSIQRDLEAQLCIITDNRELRLKFHQERVRLFQYGHAVSSQTFKHPSRIAPFWAPYFMKVFRNFF</sequence>
<dbReference type="InterPro" id="IPR001736">
    <property type="entry name" value="PLipase_D/transphosphatidylase"/>
</dbReference>
<dbReference type="CDD" id="cd09137">
    <property type="entry name" value="PLDc_PGS1_euk_2"/>
    <property type="match status" value="1"/>
</dbReference>
<evidence type="ECO:0000256" key="3">
    <source>
        <dbReference type="ARBA" id="ARBA00010682"/>
    </source>
</evidence>
<keyword evidence="11" id="KW-0547">Nucleotide-binding</keyword>
<evidence type="ECO:0000256" key="7">
    <source>
        <dbReference type="ARBA" id="ARBA00023098"/>
    </source>
</evidence>
<dbReference type="SMART" id="SM00155">
    <property type="entry name" value="PLDc"/>
    <property type="match status" value="2"/>
</dbReference>
<evidence type="ECO:0000313" key="14">
    <source>
        <dbReference type="EMBL" id="CAF3931762.1"/>
    </source>
</evidence>
<keyword evidence="9 11" id="KW-1208">Phospholipid metabolism</keyword>
<keyword evidence="6" id="KW-0677">Repeat</keyword>
<dbReference type="PANTHER" id="PTHR12586:SF1">
    <property type="entry name" value="CDP-DIACYLGLYCEROL--GLYCEROL-3-PHOSPHATE 3-PHOSPHATIDYLTRANSFERASE, MITOCHONDRIAL"/>
    <property type="match status" value="1"/>
</dbReference>
<dbReference type="AlphaFoldDB" id="A0A814U2R5"/>
<dbReference type="UniPathway" id="UPA00084">
    <property type="reaction ID" value="UER00503"/>
</dbReference>
<dbReference type="GO" id="GO:0005524">
    <property type="term" value="F:ATP binding"/>
    <property type="evidence" value="ECO:0007669"/>
    <property type="project" value="UniProtKB-KW"/>
</dbReference>
<comment type="function">
    <text evidence="1 11">Functions in the biosynthesis of the anionic phospholipids phosphatidylglycerol and cardiolipin.</text>
</comment>
<dbReference type="PIRSF" id="PIRSF000850">
    <property type="entry name" value="Phospholipase_D_PSS"/>
    <property type="match status" value="1"/>
</dbReference>
<dbReference type="GO" id="GO:0032049">
    <property type="term" value="P:cardiolipin biosynthetic process"/>
    <property type="evidence" value="ECO:0007669"/>
    <property type="project" value="InterPro"/>
</dbReference>
<keyword evidence="11" id="KW-0067">ATP-binding</keyword>
<protein>
    <recommendedName>
        <fullName evidence="11">CDP-diacylglycerol--glycerol-3-phosphate 3-phosphatidyltransferase</fullName>
        <ecNumber evidence="11">2.7.8.5</ecNumber>
    </recommendedName>
</protein>
<keyword evidence="4 11" id="KW-0444">Lipid biosynthesis</keyword>
<evidence type="ECO:0000256" key="11">
    <source>
        <dbReference type="RuleBase" id="RU365024"/>
    </source>
</evidence>
<dbReference type="InterPro" id="IPR016270">
    <property type="entry name" value="PGS1"/>
</dbReference>
<organism evidence="13 15">
    <name type="scientific">Didymodactylos carnosus</name>
    <dbReference type="NCBI Taxonomy" id="1234261"/>
    <lineage>
        <taxon>Eukaryota</taxon>
        <taxon>Metazoa</taxon>
        <taxon>Spiralia</taxon>
        <taxon>Gnathifera</taxon>
        <taxon>Rotifera</taxon>
        <taxon>Eurotatoria</taxon>
        <taxon>Bdelloidea</taxon>
        <taxon>Philodinida</taxon>
        <taxon>Philodinidae</taxon>
        <taxon>Didymodactylos</taxon>
    </lineage>
</organism>
<dbReference type="Proteomes" id="UP000681722">
    <property type="component" value="Unassembled WGS sequence"/>
</dbReference>